<keyword evidence="1" id="KW-0732">Signal</keyword>
<dbReference type="Proteomes" id="UP000178951">
    <property type="component" value="Unassembled WGS sequence"/>
</dbReference>
<dbReference type="Pfam" id="PF17164">
    <property type="entry name" value="DUF5122"/>
    <property type="match status" value="1"/>
</dbReference>
<dbReference type="EMBL" id="MEUF01000095">
    <property type="protein sequence ID" value="OGC28967.1"/>
    <property type="molecule type" value="Genomic_DNA"/>
</dbReference>
<organism evidence="2 3">
    <name type="scientific">candidate division WOR-1 bacterium RIFOXYB2_FULL_48_7</name>
    <dbReference type="NCBI Taxonomy" id="1802583"/>
    <lineage>
        <taxon>Bacteria</taxon>
        <taxon>Bacillati</taxon>
        <taxon>Saganbacteria</taxon>
    </lineage>
</organism>
<evidence type="ECO:0000313" key="3">
    <source>
        <dbReference type="Proteomes" id="UP000178951"/>
    </source>
</evidence>
<reference evidence="2 3" key="1">
    <citation type="journal article" date="2016" name="Nat. Commun.">
        <title>Thousands of microbial genomes shed light on interconnected biogeochemical processes in an aquifer system.</title>
        <authorList>
            <person name="Anantharaman K."/>
            <person name="Brown C.T."/>
            <person name="Hug L.A."/>
            <person name="Sharon I."/>
            <person name="Castelle C.J."/>
            <person name="Probst A.J."/>
            <person name="Thomas B.C."/>
            <person name="Singh A."/>
            <person name="Wilkins M.J."/>
            <person name="Karaoz U."/>
            <person name="Brodie E.L."/>
            <person name="Williams K.H."/>
            <person name="Hubbard S.S."/>
            <person name="Banfield J.F."/>
        </authorList>
    </citation>
    <scope>NUCLEOTIDE SEQUENCE [LARGE SCALE GENOMIC DNA]</scope>
</reference>
<feature type="signal peptide" evidence="1">
    <location>
        <begin position="1"/>
        <end position="18"/>
    </location>
</feature>
<evidence type="ECO:0008006" key="4">
    <source>
        <dbReference type="Google" id="ProtNLM"/>
    </source>
</evidence>
<gene>
    <name evidence="2" type="ORF">A2311_03205</name>
</gene>
<sequence length="402" mass="41127">MQYFTIALIIGLSFYNFGCGSVNEEATTTITSTTTTTTAASTTTTVTTTTSVATTVTTTTIGSTTVTTTSTTTTTALSYSWEALGSGVDDTVYALFWSSNGYLIIGGDFTTGSNNIASFEGGVYRGYASGPGGRVRAITEHSGILMAAGDLAHAVRYFNGSWNDRGGALIGYGNCLVDAAGGSGPNLCVGGTLTNEAAFINRFAYALNSNDFVGGGTTNWGTVEALTFDSGSQYVFAGGIGLGQADYFIQKASVNNLGGWSSITNQPNGPIYALAANNGLLYFGGTFDQISPTTNTSNIAKYNISSETFSALDSGIAGPVYALAVDTSNGLLFAGGYFSSASGTSANNIAVWDGSSWHALNAGTNGTVEAIAIDPQGNVYVGGHFTSAGGISANHIAKLTRD</sequence>
<evidence type="ECO:0000256" key="1">
    <source>
        <dbReference type="SAM" id="SignalP"/>
    </source>
</evidence>
<dbReference type="AlphaFoldDB" id="A0A1F4T8N6"/>
<proteinExistence type="predicted"/>
<accession>A0A1F4T8N6</accession>
<comment type="caution">
    <text evidence="2">The sequence shown here is derived from an EMBL/GenBank/DDBJ whole genome shotgun (WGS) entry which is preliminary data.</text>
</comment>
<evidence type="ECO:0000313" key="2">
    <source>
        <dbReference type="EMBL" id="OGC28967.1"/>
    </source>
</evidence>
<dbReference type="PANTHER" id="PTHR31778">
    <property type="entry name" value="BUD SITE SELECTION PROTEIN RAX2"/>
    <property type="match status" value="1"/>
</dbReference>
<protein>
    <recommendedName>
        <fullName evidence="4">Bulb-type lectin domain-containing protein</fullName>
    </recommendedName>
</protein>
<dbReference type="SUPFAM" id="SSF63825">
    <property type="entry name" value="YWTD domain"/>
    <property type="match status" value="1"/>
</dbReference>
<dbReference type="PANTHER" id="PTHR31778:SF2">
    <property type="entry name" value="BUD SITE SELECTION PROTEIN RAX2"/>
    <property type="match status" value="1"/>
</dbReference>
<dbReference type="InterPro" id="IPR013431">
    <property type="entry name" value="Delta_60_rpt"/>
</dbReference>
<name>A0A1F4T8N6_UNCSA</name>
<feature type="chain" id="PRO_5009514551" description="Bulb-type lectin domain-containing protein" evidence="1">
    <location>
        <begin position="19"/>
        <end position="402"/>
    </location>
</feature>
<dbReference type="GO" id="GO:1902929">
    <property type="term" value="C:plasma membrane of growing cell tip"/>
    <property type="evidence" value="ECO:0007669"/>
    <property type="project" value="TreeGrafter"/>
</dbReference>